<evidence type="ECO:0000256" key="1">
    <source>
        <dbReference type="ARBA" id="ARBA00022988"/>
    </source>
</evidence>
<dbReference type="PANTHER" id="PTHR33620">
    <property type="entry name" value="UREASE ACCESSORY PROTEIN F"/>
    <property type="match status" value="1"/>
</dbReference>
<protein>
    <submittedName>
        <fullName evidence="3">Urease accessory protein UreF</fullName>
    </submittedName>
</protein>
<reference evidence="3" key="2">
    <citation type="submission" date="2023-04" db="EMBL/GenBank/DDBJ databases">
        <title>'Rhodoalgimonas zhirmunskyi' gen. nov., isolated from a red alga.</title>
        <authorList>
            <person name="Nedashkovskaya O.I."/>
            <person name="Otstavnykh N.Y."/>
            <person name="Bystritskaya E.P."/>
            <person name="Balabanova L.A."/>
            <person name="Isaeva M.P."/>
        </authorList>
    </citation>
    <scope>NUCLEOTIDE SEQUENCE</scope>
    <source>
        <strain evidence="3">10Alg 79</strain>
    </source>
</reference>
<organism evidence="3 4">
    <name type="scientific">Rhodalgimonas zhirmunskyi</name>
    <dbReference type="NCBI Taxonomy" id="2964767"/>
    <lineage>
        <taxon>Bacteria</taxon>
        <taxon>Pseudomonadati</taxon>
        <taxon>Pseudomonadota</taxon>
        <taxon>Alphaproteobacteria</taxon>
        <taxon>Rhodobacterales</taxon>
        <taxon>Roseobacteraceae</taxon>
        <taxon>Rhodalgimonas</taxon>
    </lineage>
</organism>
<keyword evidence="2" id="KW-0143">Chaperone</keyword>
<sequence>MKGAEFITALQMADSAFPAGVFAYSWGLETLLSDGQLGRRELETFAEAELHGRWHGVERPSLAGGWRADTLRALSDWDATVDVSMWSESQRQHSKEAGAATLIAAVRLGITGAREMRDAVRDGQLIGHLPCITGALYRGVDLSLETALLVSAQGFLRGLLSAALRLGQVGALETHAIAARLAPTVVQLAAPPALGSLPTGFSPMTDIALMRPTAARLFIN</sequence>
<dbReference type="GO" id="GO:0016151">
    <property type="term" value="F:nickel cation binding"/>
    <property type="evidence" value="ECO:0007669"/>
    <property type="project" value="InterPro"/>
</dbReference>
<gene>
    <name evidence="3" type="ORF">NOI20_05660</name>
</gene>
<dbReference type="Pfam" id="PF01730">
    <property type="entry name" value="UreF"/>
    <property type="match status" value="1"/>
</dbReference>
<dbReference type="EMBL" id="JANFFA010000001">
    <property type="protein sequence ID" value="MDQ2093589.1"/>
    <property type="molecule type" value="Genomic_DNA"/>
</dbReference>
<reference evidence="3" key="1">
    <citation type="submission" date="2022-07" db="EMBL/GenBank/DDBJ databases">
        <authorList>
            <person name="Otstavnykh N."/>
            <person name="Isaeva M."/>
            <person name="Bystritskaya E."/>
        </authorList>
    </citation>
    <scope>NUCLEOTIDE SEQUENCE</scope>
    <source>
        <strain evidence="3">10Alg 79</strain>
    </source>
</reference>
<dbReference type="InterPro" id="IPR002639">
    <property type="entry name" value="UreF"/>
</dbReference>
<keyword evidence="4" id="KW-1185">Reference proteome</keyword>
<dbReference type="Proteomes" id="UP001227162">
    <property type="component" value="Unassembled WGS sequence"/>
</dbReference>
<dbReference type="PANTHER" id="PTHR33620:SF1">
    <property type="entry name" value="UREASE ACCESSORY PROTEIN F"/>
    <property type="match status" value="1"/>
</dbReference>
<name>A0AAJ1X4X7_9RHOB</name>
<dbReference type="RefSeq" id="WP_317625172.1">
    <property type="nucleotide sequence ID" value="NZ_JANFFA010000001.1"/>
</dbReference>
<dbReference type="PIRSF" id="PIRSF009467">
    <property type="entry name" value="Ureas_acces_UreF"/>
    <property type="match status" value="1"/>
</dbReference>
<proteinExistence type="predicted"/>
<comment type="caution">
    <text evidence="3">The sequence shown here is derived from an EMBL/GenBank/DDBJ whole genome shotgun (WGS) entry which is preliminary data.</text>
</comment>
<dbReference type="InterPro" id="IPR038277">
    <property type="entry name" value="UreF_sf"/>
</dbReference>
<evidence type="ECO:0000313" key="3">
    <source>
        <dbReference type="EMBL" id="MDQ2093589.1"/>
    </source>
</evidence>
<evidence type="ECO:0000313" key="4">
    <source>
        <dbReference type="Proteomes" id="UP001227162"/>
    </source>
</evidence>
<keyword evidence="1" id="KW-0996">Nickel insertion</keyword>
<evidence type="ECO:0000256" key="2">
    <source>
        <dbReference type="ARBA" id="ARBA00023186"/>
    </source>
</evidence>
<dbReference type="AlphaFoldDB" id="A0AAJ1X4X7"/>
<dbReference type="Gene3D" id="1.10.4190.10">
    <property type="entry name" value="Urease accessory protein UreF"/>
    <property type="match status" value="1"/>
</dbReference>
<accession>A0AAJ1X4X7</accession>